<dbReference type="OMA" id="VFTDCQA"/>
<evidence type="ECO:0000313" key="4">
    <source>
        <dbReference type="Proteomes" id="UP000068243"/>
    </source>
</evidence>
<organism evidence="3 4">
    <name type="scientific">Aspergillus niger</name>
    <dbReference type="NCBI Taxonomy" id="5061"/>
    <lineage>
        <taxon>Eukaryota</taxon>
        <taxon>Fungi</taxon>
        <taxon>Dikarya</taxon>
        <taxon>Ascomycota</taxon>
        <taxon>Pezizomycotina</taxon>
        <taxon>Eurotiomycetes</taxon>
        <taxon>Eurotiomycetidae</taxon>
        <taxon>Eurotiales</taxon>
        <taxon>Aspergillaceae</taxon>
        <taxon>Aspergillus</taxon>
        <taxon>Aspergillus subgen. Circumdati</taxon>
    </lineage>
</organism>
<dbReference type="Pfam" id="PF00075">
    <property type="entry name" value="RNase_H"/>
    <property type="match status" value="1"/>
</dbReference>
<feature type="compositionally biased region" description="Polar residues" evidence="1">
    <location>
        <begin position="126"/>
        <end position="136"/>
    </location>
</feature>
<feature type="domain" description="RNase H type-1" evidence="2">
    <location>
        <begin position="198"/>
        <end position="343"/>
    </location>
</feature>
<accession>A0A124BVQ9</accession>
<sequence>MYFQRDIVMEVENPTAVTSMSWGHRAPRNIGSRGRTPPSRKGKSQRAKDDARGSQVIDPYLDRVDGVSQRNRDSQTNQDEGSTASVFGRYKRRSASSSTSSSASSRTITSEDSQSHADPHRGAASVSGTTESIGTRKSNKRGGRKQHSGNQKKKQKQQQQQQPPTTIRIEDDRFDRVLLIKPRQEALNYAKEVTETSPDDYHVFWVDGSTAANEAAPSGVAVVHGHNGQDADELYCLEEIRLSQLAELFAIGAGLRAAVRHLERLQVSGHVVQVFTDCQAAMEMLRPRTKKLSPLAGRLVRLVDALSHRLCSIGVKVELHWVPGHQCVRGHKRADLLSRTITNFMMNNLADKIDQINAVRVDCTFLELS</sequence>
<gene>
    <name evidence="3" type="ORF">ABL_01909</name>
</gene>
<dbReference type="VEuPathDB" id="FungiDB:ASPNIDRAFT2_1165349"/>
<dbReference type="InterPro" id="IPR012337">
    <property type="entry name" value="RNaseH-like_sf"/>
</dbReference>
<comment type="caution">
    <text evidence="3">The sequence shown here is derived from an EMBL/GenBank/DDBJ whole genome shotgun (WGS) entry which is preliminary data.</text>
</comment>
<proteinExistence type="predicted"/>
<feature type="compositionally biased region" description="Low complexity" evidence="1">
    <location>
        <begin position="95"/>
        <end position="110"/>
    </location>
</feature>
<dbReference type="PROSITE" id="PS50879">
    <property type="entry name" value="RNASE_H_1"/>
    <property type="match status" value="1"/>
</dbReference>
<reference evidence="4" key="1">
    <citation type="journal article" date="2016" name="Genome Announc.">
        <title>Draft genome sequence of Aspergillus niger strain An76.</title>
        <authorList>
            <person name="Gong W."/>
            <person name="Cheng Z."/>
            <person name="Zhang H."/>
            <person name="Liu L."/>
            <person name="Gao P."/>
            <person name="Wang L."/>
        </authorList>
    </citation>
    <scope>NUCLEOTIDE SEQUENCE [LARGE SCALE GENOMIC DNA]</scope>
    <source>
        <strain evidence="4">An76</strain>
    </source>
</reference>
<dbReference type="OrthoDB" id="3548481at2759"/>
<evidence type="ECO:0000313" key="3">
    <source>
        <dbReference type="EMBL" id="GAQ36888.1"/>
    </source>
</evidence>
<dbReference type="InterPro" id="IPR036397">
    <property type="entry name" value="RNaseH_sf"/>
</dbReference>
<dbReference type="Proteomes" id="UP000068243">
    <property type="component" value="Unassembled WGS sequence"/>
</dbReference>
<dbReference type="VEuPathDB" id="FungiDB:M747DRAFT_162547"/>
<dbReference type="GO" id="GO:0004523">
    <property type="term" value="F:RNA-DNA hybrid ribonuclease activity"/>
    <property type="evidence" value="ECO:0007669"/>
    <property type="project" value="InterPro"/>
</dbReference>
<dbReference type="VEuPathDB" id="FungiDB:An02g10250"/>
<dbReference type="AlphaFoldDB" id="A0A124BVQ9"/>
<evidence type="ECO:0000259" key="2">
    <source>
        <dbReference type="PROSITE" id="PS50879"/>
    </source>
</evidence>
<feature type="compositionally biased region" description="Basic and acidic residues" evidence="1">
    <location>
        <begin position="60"/>
        <end position="73"/>
    </location>
</feature>
<dbReference type="EMBL" id="BCMY01000002">
    <property type="protein sequence ID" value="GAQ36888.1"/>
    <property type="molecule type" value="Genomic_DNA"/>
</dbReference>
<dbReference type="VEuPathDB" id="FungiDB:ATCC64974_54420"/>
<evidence type="ECO:0000256" key="1">
    <source>
        <dbReference type="SAM" id="MobiDB-lite"/>
    </source>
</evidence>
<dbReference type="InterPro" id="IPR002156">
    <property type="entry name" value="RNaseH_domain"/>
</dbReference>
<feature type="compositionally biased region" description="Basic residues" evidence="1">
    <location>
        <begin position="137"/>
        <end position="156"/>
    </location>
</feature>
<feature type="region of interest" description="Disordered" evidence="1">
    <location>
        <begin position="18"/>
        <end position="171"/>
    </location>
</feature>
<feature type="compositionally biased region" description="Polar residues" evidence="1">
    <location>
        <begin position="74"/>
        <end position="85"/>
    </location>
</feature>
<dbReference type="SUPFAM" id="SSF53098">
    <property type="entry name" value="Ribonuclease H-like"/>
    <property type="match status" value="1"/>
</dbReference>
<dbReference type="CDD" id="cd09276">
    <property type="entry name" value="Rnase_HI_RT_non_LTR"/>
    <property type="match status" value="1"/>
</dbReference>
<dbReference type="Gene3D" id="3.30.420.10">
    <property type="entry name" value="Ribonuclease H-like superfamily/Ribonuclease H"/>
    <property type="match status" value="1"/>
</dbReference>
<protein>
    <submittedName>
        <fullName evidence="3">Similar to An02g10250</fullName>
    </submittedName>
</protein>
<dbReference type="GO" id="GO:0003676">
    <property type="term" value="F:nucleic acid binding"/>
    <property type="evidence" value="ECO:0007669"/>
    <property type="project" value="InterPro"/>
</dbReference>
<name>A0A124BVQ9_ASPNG</name>